<dbReference type="Pfam" id="PF00886">
    <property type="entry name" value="Ribosomal_S16"/>
    <property type="match status" value="1"/>
</dbReference>
<dbReference type="STRING" id="27342.A0A0H2RR92"/>
<comment type="similarity">
    <text evidence="1">Belongs to the bacterial ribosomal protein bS16 family.</text>
</comment>
<dbReference type="OrthoDB" id="407221at2759"/>
<dbReference type="EMBL" id="KQ085943">
    <property type="protein sequence ID" value="KLO14470.1"/>
    <property type="molecule type" value="Genomic_DNA"/>
</dbReference>
<keyword evidence="2 4" id="KW-0689">Ribosomal protein</keyword>
<accession>A0A0H2RR92</accession>
<sequence length="142" mass="15656">MISLAIFTSNMKVPSVRILLGDVFEDALGSVRTILTANTMVVRIRLAMHGPRNNKFFHIVAMNAKQARDAKPIETLGIYKPSADHPDGQKTKTVEWSAQRIKYWLGVGAIPSSSAVKLFTQGKILPPDSKFHPKARKVSTSV</sequence>
<protein>
    <submittedName>
        <fullName evidence="4">Ribosomal protein S16</fullName>
    </submittedName>
</protein>
<dbReference type="AlphaFoldDB" id="A0A0H2RR92"/>
<dbReference type="FunCoup" id="A0A0H2RR92">
    <property type="interactions" value="288"/>
</dbReference>
<reference evidence="4 5" key="1">
    <citation type="submission" date="2015-04" db="EMBL/GenBank/DDBJ databases">
        <title>Complete genome sequence of Schizopora paradoxa KUC8140, a cosmopolitan wood degrader in East Asia.</title>
        <authorList>
            <consortium name="DOE Joint Genome Institute"/>
            <person name="Min B."/>
            <person name="Park H."/>
            <person name="Jang Y."/>
            <person name="Kim J.-J."/>
            <person name="Kim K.H."/>
            <person name="Pangilinan J."/>
            <person name="Lipzen A."/>
            <person name="Riley R."/>
            <person name="Grigoriev I.V."/>
            <person name="Spatafora J.W."/>
            <person name="Choi I.-G."/>
        </authorList>
    </citation>
    <scope>NUCLEOTIDE SEQUENCE [LARGE SCALE GENOMIC DNA]</scope>
    <source>
        <strain evidence="4 5">KUC8140</strain>
    </source>
</reference>
<dbReference type="Gene3D" id="3.30.1320.10">
    <property type="match status" value="1"/>
</dbReference>
<dbReference type="PANTHER" id="PTHR12919">
    <property type="entry name" value="30S RIBOSOMAL PROTEIN S16"/>
    <property type="match status" value="1"/>
</dbReference>
<evidence type="ECO:0000256" key="1">
    <source>
        <dbReference type="ARBA" id="ARBA00006668"/>
    </source>
</evidence>
<dbReference type="PANTHER" id="PTHR12919:SF20">
    <property type="entry name" value="SMALL RIBOSOMAL SUBUNIT PROTEIN BS16M"/>
    <property type="match status" value="1"/>
</dbReference>
<organism evidence="4 5">
    <name type="scientific">Schizopora paradoxa</name>
    <dbReference type="NCBI Taxonomy" id="27342"/>
    <lineage>
        <taxon>Eukaryota</taxon>
        <taxon>Fungi</taxon>
        <taxon>Dikarya</taxon>
        <taxon>Basidiomycota</taxon>
        <taxon>Agaricomycotina</taxon>
        <taxon>Agaricomycetes</taxon>
        <taxon>Hymenochaetales</taxon>
        <taxon>Schizoporaceae</taxon>
        <taxon>Schizopora</taxon>
    </lineage>
</organism>
<dbReference type="Proteomes" id="UP000053477">
    <property type="component" value="Unassembled WGS sequence"/>
</dbReference>
<dbReference type="InterPro" id="IPR000307">
    <property type="entry name" value="Ribosomal_bS16"/>
</dbReference>
<keyword evidence="5" id="KW-1185">Reference proteome</keyword>
<evidence type="ECO:0000313" key="4">
    <source>
        <dbReference type="EMBL" id="KLO14470.1"/>
    </source>
</evidence>
<dbReference type="NCBIfam" id="TIGR00002">
    <property type="entry name" value="S16"/>
    <property type="match status" value="1"/>
</dbReference>
<evidence type="ECO:0000256" key="2">
    <source>
        <dbReference type="ARBA" id="ARBA00022980"/>
    </source>
</evidence>
<dbReference type="GO" id="GO:0005763">
    <property type="term" value="C:mitochondrial small ribosomal subunit"/>
    <property type="evidence" value="ECO:0007669"/>
    <property type="project" value="TreeGrafter"/>
</dbReference>
<name>A0A0H2RR92_9AGAM</name>
<dbReference type="GO" id="GO:0032543">
    <property type="term" value="P:mitochondrial translation"/>
    <property type="evidence" value="ECO:0007669"/>
    <property type="project" value="TreeGrafter"/>
</dbReference>
<dbReference type="GO" id="GO:0003735">
    <property type="term" value="F:structural constituent of ribosome"/>
    <property type="evidence" value="ECO:0007669"/>
    <property type="project" value="InterPro"/>
</dbReference>
<evidence type="ECO:0000313" key="5">
    <source>
        <dbReference type="Proteomes" id="UP000053477"/>
    </source>
</evidence>
<dbReference type="SUPFAM" id="SSF54565">
    <property type="entry name" value="Ribosomal protein S16"/>
    <property type="match status" value="1"/>
</dbReference>
<proteinExistence type="inferred from homology"/>
<dbReference type="InterPro" id="IPR023803">
    <property type="entry name" value="Ribosomal_bS16_dom_sf"/>
</dbReference>
<keyword evidence="3" id="KW-0687">Ribonucleoprotein</keyword>
<dbReference type="HAMAP" id="MF_00385">
    <property type="entry name" value="Ribosomal_bS16"/>
    <property type="match status" value="1"/>
</dbReference>
<evidence type="ECO:0000256" key="3">
    <source>
        <dbReference type="ARBA" id="ARBA00023274"/>
    </source>
</evidence>
<dbReference type="InParanoid" id="A0A0H2RR92"/>
<gene>
    <name evidence="4" type="ORF">SCHPADRAFT_313097</name>
</gene>